<reference evidence="3 4" key="1">
    <citation type="submission" date="2019-07" db="EMBL/GenBank/DDBJ databases">
        <title>Rapid identification of Enteric Bacteria from Whole Genome Sequences (WGS) using Average Nucleotide Identity (ANI).</title>
        <authorList>
            <person name="Lane C."/>
        </authorList>
    </citation>
    <scope>NUCLEOTIDE SEQUENCE [LARGE SCALE GENOMIC DNA]</scope>
    <source>
        <strain evidence="3 4">2016D-0250</strain>
    </source>
</reference>
<name>A0A5C7DR10_9BACT</name>
<dbReference type="InterPro" id="IPR011765">
    <property type="entry name" value="Pept_M16_N"/>
</dbReference>
<feature type="domain" description="Peptidase M16 N-terminal" evidence="1">
    <location>
        <begin position="33"/>
        <end position="146"/>
    </location>
</feature>
<dbReference type="PANTHER" id="PTHR11851">
    <property type="entry name" value="METALLOPROTEASE"/>
    <property type="match status" value="1"/>
</dbReference>
<proteinExistence type="predicted"/>
<dbReference type="RefSeq" id="WP_147575535.1">
    <property type="nucleotide sequence ID" value="NZ_VOWB01000047.1"/>
</dbReference>
<evidence type="ECO:0000259" key="1">
    <source>
        <dbReference type="Pfam" id="PF00675"/>
    </source>
</evidence>
<sequence>MLNLNHNGVNIDIIYEYENELPIVFFKLIFKNSGKIAEKNDAGIASMLARFFNEGSNNEFFKNLEYQAIELYAKASFEHFQINIKCLKEHFDFAIEKLQELLLNVRFDEKILQRLKILTLGELASLNTDYDYQAKRLLNKSVFKEEIFASGLDGSKESIEKITLKKLQDFMDENLVLDNALFVFGGDVKEDEVKTITQKICSQLKKGTLNQNKRFELIDKCVEVVDYKSTEQAYIYFCSPFNIQVDDEKMYLAKIALFILGQGGFGSRLMEEVRVKRGLAYSAYAMLDVNLNYSRIFGYLQTKNESAIEAKELVKEVFGIFTQNGVNEKEFKLAKQFLVGSMPLRYENLGKRLEIMLNEYLQNLKLGNLKEEIQKIKNASLDTLNDFIKMHKEISKLSFASIENESSRK</sequence>
<comment type="caution">
    <text evidence="3">The sequence shown here is derived from an EMBL/GenBank/DDBJ whole genome shotgun (WGS) entry which is preliminary data.</text>
</comment>
<dbReference type="Pfam" id="PF00675">
    <property type="entry name" value="Peptidase_M16"/>
    <property type="match status" value="1"/>
</dbReference>
<dbReference type="InterPro" id="IPR011249">
    <property type="entry name" value="Metalloenz_LuxS/M16"/>
</dbReference>
<dbReference type="AlphaFoldDB" id="A0A5C7DR10"/>
<dbReference type="EMBL" id="VOWB01000047">
    <property type="protein sequence ID" value="TXE81583.1"/>
    <property type="molecule type" value="Genomic_DNA"/>
</dbReference>
<evidence type="ECO:0000313" key="3">
    <source>
        <dbReference type="EMBL" id="TXE81583.1"/>
    </source>
</evidence>
<dbReference type="Gene3D" id="3.30.830.10">
    <property type="entry name" value="Metalloenzyme, LuxS/M16 peptidase-like"/>
    <property type="match status" value="2"/>
</dbReference>
<protein>
    <submittedName>
        <fullName evidence="3">Insulinase family protein</fullName>
    </submittedName>
</protein>
<dbReference type="InterPro" id="IPR007863">
    <property type="entry name" value="Peptidase_M16_C"/>
</dbReference>
<evidence type="ECO:0000313" key="4">
    <source>
        <dbReference type="Proteomes" id="UP000321310"/>
    </source>
</evidence>
<evidence type="ECO:0000259" key="2">
    <source>
        <dbReference type="Pfam" id="PF05193"/>
    </source>
</evidence>
<dbReference type="SUPFAM" id="SSF63411">
    <property type="entry name" value="LuxS/MPP-like metallohydrolase"/>
    <property type="match status" value="2"/>
</dbReference>
<dbReference type="Pfam" id="PF05193">
    <property type="entry name" value="Peptidase_M16_C"/>
    <property type="match status" value="1"/>
</dbReference>
<dbReference type="PANTHER" id="PTHR11851:SF225">
    <property type="entry name" value="NON-PEPTIDASE HOMOLOG YMXG"/>
    <property type="match status" value="1"/>
</dbReference>
<dbReference type="GO" id="GO:0046872">
    <property type="term" value="F:metal ion binding"/>
    <property type="evidence" value="ECO:0007669"/>
    <property type="project" value="InterPro"/>
</dbReference>
<organism evidence="3 4">
    <name type="scientific">Campylobacter peloridis</name>
    <dbReference type="NCBI Taxonomy" id="488546"/>
    <lineage>
        <taxon>Bacteria</taxon>
        <taxon>Pseudomonadati</taxon>
        <taxon>Campylobacterota</taxon>
        <taxon>Epsilonproteobacteria</taxon>
        <taxon>Campylobacterales</taxon>
        <taxon>Campylobacteraceae</taxon>
        <taxon>Campylobacter</taxon>
    </lineage>
</organism>
<feature type="domain" description="Peptidase M16 C-terminal" evidence="2">
    <location>
        <begin position="161"/>
        <end position="336"/>
    </location>
</feature>
<dbReference type="InterPro" id="IPR050361">
    <property type="entry name" value="MPP/UQCRC_Complex"/>
</dbReference>
<gene>
    <name evidence="3" type="ORF">FPD46_04655</name>
</gene>
<dbReference type="Proteomes" id="UP000321310">
    <property type="component" value="Unassembled WGS sequence"/>
</dbReference>
<accession>A0A5C7DR10</accession>